<keyword evidence="3 7" id="KW-0812">Transmembrane</keyword>
<feature type="transmembrane region" description="Helical" evidence="7">
    <location>
        <begin position="802"/>
        <end position="822"/>
    </location>
</feature>
<keyword evidence="4 7" id="KW-1133">Transmembrane helix</keyword>
<feature type="transmembrane region" description="Helical" evidence="7">
    <location>
        <begin position="302"/>
        <end position="323"/>
    </location>
</feature>
<proteinExistence type="inferred from homology"/>
<feature type="transmembrane region" description="Helical" evidence="7">
    <location>
        <begin position="482"/>
        <end position="502"/>
    </location>
</feature>
<dbReference type="EMBL" id="JBHUKU010000004">
    <property type="protein sequence ID" value="MFD2459023.1"/>
    <property type="molecule type" value="Genomic_DNA"/>
</dbReference>
<protein>
    <submittedName>
        <fullName evidence="9">ABC transporter permease</fullName>
    </submittedName>
</protein>
<feature type="domain" description="ABC3 transporter permease C-terminal" evidence="8">
    <location>
        <begin position="262"/>
        <end position="382"/>
    </location>
</feature>
<evidence type="ECO:0000256" key="2">
    <source>
        <dbReference type="ARBA" id="ARBA00022475"/>
    </source>
</evidence>
<keyword evidence="5 7" id="KW-0472">Membrane</keyword>
<feature type="transmembrane region" description="Helical" evidence="7">
    <location>
        <begin position="352"/>
        <end position="373"/>
    </location>
</feature>
<evidence type="ECO:0000256" key="5">
    <source>
        <dbReference type="ARBA" id="ARBA00023136"/>
    </source>
</evidence>
<keyword evidence="2" id="KW-1003">Cell membrane</keyword>
<evidence type="ECO:0000256" key="1">
    <source>
        <dbReference type="ARBA" id="ARBA00004651"/>
    </source>
</evidence>
<feature type="transmembrane region" description="Helical" evidence="7">
    <location>
        <begin position="262"/>
        <end position="282"/>
    </location>
</feature>
<accession>A0ABW5GDH6</accession>
<dbReference type="InterPro" id="IPR003838">
    <property type="entry name" value="ABC3_permease_C"/>
</dbReference>
<evidence type="ECO:0000256" key="7">
    <source>
        <dbReference type="SAM" id="Phobius"/>
    </source>
</evidence>
<feature type="transmembrane region" description="Helical" evidence="7">
    <location>
        <begin position="401"/>
        <end position="422"/>
    </location>
</feature>
<evidence type="ECO:0000259" key="8">
    <source>
        <dbReference type="Pfam" id="PF02687"/>
    </source>
</evidence>
<feature type="transmembrane region" description="Helical" evidence="7">
    <location>
        <begin position="758"/>
        <end position="790"/>
    </location>
</feature>
<dbReference type="InterPro" id="IPR050250">
    <property type="entry name" value="Macrolide_Exporter_MacB"/>
</dbReference>
<evidence type="ECO:0000256" key="3">
    <source>
        <dbReference type="ARBA" id="ARBA00022692"/>
    </source>
</evidence>
<comment type="caution">
    <text evidence="9">The sequence shown here is derived from an EMBL/GenBank/DDBJ whole genome shotgun (WGS) entry which is preliminary data.</text>
</comment>
<feature type="transmembrane region" description="Helical" evidence="7">
    <location>
        <begin position="716"/>
        <end position="737"/>
    </location>
</feature>
<evidence type="ECO:0000313" key="10">
    <source>
        <dbReference type="Proteomes" id="UP001597419"/>
    </source>
</evidence>
<keyword evidence="10" id="KW-1185">Reference proteome</keyword>
<reference evidence="10" key="1">
    <citation type="journal article" date="2019" name="Int. J. Syst. Evol. Microbiol.">
        <title>The Global Catalogue of Microorganisms (GCM) 10K type strain sequencing project: providing services to taxonomists for standard genome sequencing and annotation.</title>
        <authorList>
            <consortium name="The Broad Institute Genomics Platform"/>
            <consortium name="The Broad Institute Genome Sequencing Center for Infectious Disease"/>
            <person name="Wu L."/>
            <person name="Ma J."/>
        </authorList>
    </citation>
    <scope>NUCLEOTIDE SEQUENCE [LARGE SCALE GENOMIC DNA]</scope>
    <source>
        <strain evidence="10">CGMCC 4.7643</strain>
    </source>
</reference>
<name>A0ABW5GDH6_9PSEU</name>
<dbReference type="PROSITE" id="PS51257">
    <property type="entry name" value="PROKAR_LIPOPROTEIN"/>
    <property type="match status" value="1"/>
</dbReference>
<comment type="similarity">
    <text evidence="6">Belongs to the ABC-4 integral membrane protein family.</text>
</comment>
<evidence type="ECO:0000256" key="4">
    <source>
        <dbReference type="ARBA" id="ARBA00022989"/>
    </source>
</evidence>
<dbReference type="PANTHER" id="PTHR30572">
    <property type="entry name" value="MEMBRANE COMPONENT OF TRANSPORTER-RELATED"/>
    <property type="match status" value="1"/>
</dbReference>
<dbReference type="Proteomes" id="UP001597419">
    <property type="component" value="Unassembled WGS sequence"/>
</dbReference>
<organism evidence="9 10">
    <name type="scientific">Amycolatopsis samaneae</name>
    <dbReference type="NCBI Taxonomy" id="664691"/>
    <lineage>
        <taxon>Bacteria</taxon>
        <taxon>Bacillati</taxon>
        <taxon>Actinomycetota</taxon>
        <taxon>Actinomycetes</taxon>
        <taxon>Pseudonocardiales</taxon>
        <taxon>Pseudonocardiaceae</taxon>
        <taxon>Amycolatopsis</taxon>
    </lineage>
</organism>
<evidence type="ECO:0000313" key="9">
    <source>
        <dbReference type="EMBL" id="MFD2459023.1"/>
    </source>
</evidence>
<sequence length="842" mass="85802">MWQIALRTLSFRKTAFIASFLALFAGAALVTACGTLLETGLRSAVAPQTLAAAPIVVAGDQDNASETVSEWARVNADAAAAARSVPGAATVVDHLSFPATVVSGGRPVGQGSLGHAWTSAPLTPYTLSSGTAPDAPGQLVLDAGLAARAGVKTGDTVEIAAHGTTGRFAVSGLAGPSGPTVDHPSVFFSASDAARLTPHPGQVDALAVFPAPGTEISDLAKRLTAAVGGKHAVVLTGDQRGLAEFPEVGTGAGRLQILAGAFAGWTLLATLFGVASMIALSIQQRQREFALLRAIGTTPRQVRQMVVAETLVLSVLAAALAAIPGGYLGKLLFDQFTTHGAASPLLGFERGWIPAVIGAIATMAAALGAAALASKRAARTKPVNALSEVTIEGRWLSRPRLVFALVFLGMGLSLATFTIAVMRGPFTVSVAGPASIFFAIGLALLAPGITKLMLKVLGAPIRRTGVMGDIAVLNARARTQRLAAAVTPVILLTGIATGVLYLQATEDSANQRLYSDNLNADVVVGSSVGGFAPGVVDRVRTVPGVAAASEFVTATGQLEQPRDTSQVGGWKLQGVNAGNATATASADPVEGDLAGLTGDTAAIPVKTARQHGVHVGDTIKLTLGDNSSLSPKVVALIAATDDSARILLPADVLAPHTTPGLPTRILVRAAPGTDVGGLTAGIMRDGQSVPGLWAADRGALIAGQSSVQQMLRAGNYAVVILVIGYAALSVVNTMVAATGHRRREFGLQRLAGSTRRQVLRMMSVEGLMAAIIGIVLGSVASVITLVPFSLVKNGGPIPSGPLWMYFAVLGFVGAVTLVSTLATTWRSTRTRPIEAATAAGAE</sequence>
<dbReference type="RefSeq" id="WP_345386897.1">
    <property type="nucleotide sequence ID" value="NZ_BAABHG010000002.1"/>
</dbReference>
<evidence type="ECO:0000256" key="6">
    <source>
        <dbReference type="ARBA" id="ARBA00038076"/>
    </source>
</evidence>
<dbReference type="Pfam" id="PF02687">
    <property type="entry name" value="FtsX"/>
    <property type="match status" value="2"/>
</dbReference>
<dbReference type="PANTHER" id="PTHR30572:SF4">
    <property type="entry name" value="ABC TRANSPORTER PERMEASE YTRF"/>
    <property type="match status" value="1"/>
</dbReference>
<comment type="subcellular location">
    <subcellularLocation>
        <location evidence="1">Cell membrane</location>
        <topology evidence="1">Multi-pass membrane protein</topology>
    </subcellularLocation>
</comment>
<feature type="transmembrane region" description="Helical" evidence="7">
    <location>
        <begin position="434"/>
        <end position="454"/>
    </location>
</feature>
<gene>
    <name evidence="9" type="ORF">ACFSYJ_10430</name>
</gene>
<feature type="domain" description="ABC3 transporter permease C-terminal" evidence="8">
    <location>
        <begin position="717"/>
        <end position="830"/>
    </location>
</feature>